<evidence type="ECO:0000313" key="2">
    <source>
        <dbReference type="Proteomes" id="UP000464378"/>
    </source>
</evidence>
<name>A0A6C2YVX1_9BACT</name>
<dbReference type="KEGG" id="tim:GMBLW1_35990"/>
<proteinExistence type="predicted"/>
<dbReference type="EMBL" id="LR586016">
    <property type="protein sequence ID" value="VIP05594.1"/>
    <property type="molecule type" value="Genomic_DNA"/>
</dbReference>
<dbReference type="Proteomes" id="UP000464378">
    <property type="component" value="Chromosome"/>
</dbReference>
<dbReference type="EMBL" id="LR593887">
    <property type="protein sequence ID" value="VTS08543.1"/>
    <property type="molecule type" value="Genomic_DNA"/>
</dbReference>
<dbReference type="RefSeq" id="WP_162660693.1">
    <property type="nucleotide sequence ID" value="NZ_LR593887.1"/>
</dbReference>
<reference evidence="1" key="1">
    <citation type="submission" date="2019-04" db="EMBL/GenBank/DDBJ databases">
        <authorList>
            <consortium name="Science for Life Laboratories"/>
        </authorList>
    </citation>
    <scope>NUCLEOTIDE SEQUENCE</scope>
    <source>
        <strain evidence="1">MBLW1</strain>
    </source>
</reference>
<dbReference type="AlphaFoldDB" id="A0A6C2YVX1"/>
<accession>A0A6C2YVX1</accession>
<evidence type="ECO:0000313" key="1">
    <source>
        <dbReference type="EMBL" id="VIP05594.1"/>
    </source>
</evidence>
<sequence>MSDAIEISLTSYDEYRGGQRQRRKFHLPDPELEAAVNAWLDADNPDAVSVLDPGWPGVSAVHLCPPRPHVPKSIPLNCLYWPVGASRCGLFRGLMAPQSLPAVSNTTGIATWFLEFRQTRDGRVVKELVVEMHLVSEIPLSRIAPGFVLLTFVDYRFFSRGRLYDPADAIIGLPSSFQSGIPTPVNPANIQSDDFSTTGLLGISAGVALDSLAATNAGFRSYPYVLNNRENTGSILSGDPYHRFVTWAAANEAADATFPQFFSGGKDRVPLGRIRGRDVTTPLIARTNFGQIVRENETGEILPEVYYWMTPQWNRPEGFIYPIGHQVYTRMNNQNGNITFDVLTSPITTPPTVDFWSLMPAIHRDRVVFDLRDDETDWALFAGIGSAAEIEADWRRPRFYRERVTTTPDNIAALQKIALAMHRNWYESAAVSYHGIINGFAVISPDLGHDITYHFKRDHVAVHIFKNVLQHRHRVNLERGDQTLFLPANMNTLVPNQSINSPRVLTSADRFGINTTERQFYTAALPNLGLFAGVYSIPGKCITPGTVERYHFSGDTWGHIIRDLTDATNTGLIGKIRPEMLAPDADWSRIANNPVFMYPQGGIDGGMIRPGTIPWQLAPSGVIPASKISGLNQAIRALLQLDKISNSLLQDNAVSPNKIVAGSITSAKLANNSVTAVKIADGTITLDKFHPSIRADLPIRAIEVMAGSVATSALVDEAVTAAKLAAESVTTPKIAPGAITADKLAPGVLSTPGANSVGTSQLQDDSVTANKLAAESVTTTKIAPGAVTNAQMAPLSVGTGQYQGNSVTDFALAANAVTTPKLADGAVNAAKIAAGAAFKVGDILRGETF</sequence>
<dbReference type="InParanoid" id="A0A6C2YVX1"/>
<organism evidence="1">
    <name type="scientific">Tuwongella immobilis</name>
    <dbReference type="NCBI Taxonomy" id="692036"/>
    <lineage>
        <taxon>Bacteria</taxon>
        <taxon>Pseudomonadati</taxon>
        <taxon>Planctomycetota</taxon>
        <taxon>Planctomycetia</taxon>
        <taxon>Gemmatales</taxon>
        <taxon>Gemmataceae</taxon>
        <taxon>Tuwongella</taxon>
    </lineage>
</organism>
<protein>
    <submittedName>
        <fullName evidence="1">Uncharacterized protein</fullName>
    </submittedName>
</protein>
<gene>
    <name evidence="1" type="ORF">GMBLW1_35990</name>
</gene>
<keyword evidence="2" id="KW-1185">Reference proteome</keyword>